<name>A0A5S3PBG6_9FLAO</name>
<evidence type="ECO:0000256" key="2">
    <source>
        <dbReference type="ARBA" id="ARBA00022723"/>
    </source>
</evidence>
<dbReference type="GO" id="GO:0020037">
    <property type="term" value="F:heme binding"/>
    <property type="evidence" value="ECO:0007669"/>
    <property type="project" value="InterPro"/>
</dbReference>
<keyword evidence="2 4" id="KW-0479">Metal-binding</keyword>
<dbReference type="PROSITE" id="PS51007">
    <property type="entry name" value="CYTC"/>
    <property type="match status" value="1"/>
</dbReference>
<dbReference type="EMBL" id="VATY01000018">
    <property type="protein sequence ID" value="TMM50984.1"/>
    <property type="molecule type" value="Genomic_DNA"/>
</dbReference>
<sequence length="142" mass="16523">MKKLIPLLLFTFLFVSCKPDVKSVKKEVGLKTETSQKDKKYEEGRSLFLINCASCHSTQMNKIMTAPALGGVTKRREKKWLYDYTRNSMEMFKNGDSIAVELRNQGWALMTSFPDLTDEKLDIIYYFVEKKFEIGDEIRVMD</sequence>
<organism evidence="6 7">
    <name type="scientific">Maribacter algarum</name>
    <name type="common">ex Zhang et al. 2020</name>
    <dbReference type="NCBI Taxonomy" id="2578118"/>
    <lineage>
        <taxon>Bacteria</taxon>
        <taxon>Pseudomonadati</taxon>
        <taxon>Bacteroidota</taxon>
        <taxon>Flavobacteriia</taxon>
        <taxon>Flavobacteriales</taxon>
        <taxon>Flavobacteriaceae</taxon>
        <taxon>Maribacter</taxon>
    </lineage>
</organism>
<dbReference type="OrthoDB" id="955119at2"/>
<proteinExistence type="predicted"/>
<gene>
    <name evidence="6" type="ORF">FEE95_22030</name>
</gene>
<dbReference type="PROSITE" id="PS51257">
    <property type="entry name" value="PROKAR_LIPOPROTEIN"/>
    <property type="match status" value="1"/>
</dbReference>
<evidence type="ECO:0000256" key="3">
    <source>
        <dbReference type="ARBA" id="ARBA00023004"/>
    </source>
</evidence>
<evidence type="ECO:0000256" key="4">
    <source>
        <dbReference type="PROSITE-ProRule" id="PRU00433"/>
    </source>
</evidence>
<dbReference type="InterPro" id="IPR009056">
    <property type="entry name" value="Cyt_c-like_dom"/>
</dbReference>
<dbReference type="SUPFAM" id="SSF46626">
    <property type="entry name" value="Cytochrome c"/>
    <property type="match status" value="1"/>
</dbReference>
<comment type="caution">
    <text evidence="6">The sequence shown here is derived from an EMBL/GenBank/DDBJ whole genome shotgun (WGS) entry which is preliminary data.</text>
</comment>
<dbReference type="GO" id="GO:0009055">
    <property type="term" value="F:electron transfer activity"/>
    <property type="evidence" value="ECO:0007669"/>
    <property type="project" value="InterPro"/>
</dbReference>
<dbReference type="GO" id="GO:0046872">
    <property type="term" value="F:metal ion binding"/>
    <property type="evidence" value="ECO:0007669"/>
    <property type="project" value="UniProtKB-KW"/>
</dbReference>
<feature type="domain" description="Cytochrome c" evidence="5">
    <location>
        <begin position="39"/>
        <end position="132"/>
    </location>
</feature>
<evidence type="ECO:0000256" key="1">
    <source>
        <dbReference type="ARBA" id="ARBA00022617"/>
    </source>
</evidence>
<dbReference type="Pfam" id="PF00034">
    <property type="entry name" value="Cytochrom_C"/>
    <property type="match status" value="1"/>
</dbReference>
<evidence type="ECO:0000313" key="7">
    <source>
        <dbReference type="Proteomes" id="UP000310314"/>
    </source>
</evidence>
<dbReference type="InterPro" id="IPR036909">
    <property type="entry name" value="Cyt_c-like_dom_sf"/>
</dbReference>
<keyword evidence="1 4" id="KW-0349">Heme</keyword>
<keyword evidence="7" id="KW-1185">Reference proteome</keyword>
<evidence type="ECO:0000259" key="5">
    <source>
        <dbReference type="PROSITE" id="PS51007"/>
    </source>
</evidence>
<evidence type="ECO:0000313" key="6">
    <source>
        <dbReference type="EMBL" id="TMM50984.1"/>
    </source>
</evidence>
<keyword evidence="3 4" id="KW-0408">Iron</keyword>
<dbReference type="AlphaFoldDB" id="A0A5S3PBG6"/>
<dbReference type="Gene3D" id="1.10.760.10">
    <property type="entry name" value="Cytochrome c-like domain"/>
    <property type="match status" value="1"/>
</dbReference>
<dbReference type="Proteomes" id="UP000310314">
    <property type="component" value="Unassembled WGS sequence"/>
</dbReference>
<protein>
    <submittedName>
        <fullName evidence="6">Cytochrome c</fullName>
    </submittedName>
</protein>
<reference evidence="6 7" key="1">
    <citation type="submission" date="2019-05" db="EMBL/GenBank/DDBJ databases">
        <authorList>
            <person name="Zhang J.-Y."/>
            <person name="Feg X."/>
            <person name="Du Z.-J."/>
        </authorList>
    </citation>
    <scope>NUCLEOTIDE SEQUENCE [LARGE SCALE GENOMIC DNA]</scope>
    <source>
        <strain evidence="6 7">RZ26</strain>
    </source>
</reference>
<accession>A0A5S3PBG6</accession>